<comment type="domain">
    <text evidence="6">Has three domains with a flexible linker between the domains II and III and assumes an 'L' shape. Domain III is highly mobile and contacts RuvB.</text>
</comment>
<dbReference type="Gene3D" id="2.40.50.140">
    <property type="entry name" value="Nucleic acid-binding proteins"/>
    <property type="match status" value="1"/>
</dbReference>
<keyword evidence="2 6" id="KW-0227">DNA damage</keyword>
<sequence length="209" mass="21564">MIAKLTGVVDSVGTDWVVVDVNGVGYQVACSNRTLSRMAVGERRALVVETFIRDDRITLYGFADSGERDWFRLLTTIQGVGSRLALSILGVLDPDQLTRAIAAQDKTALTRADGVGPKVAARIVNELKDKVGNLTLGASASTAPAAGGKAAPGAGGPDNMVMADAVSALVNLGYGRSEAFGAVVAAGRKLGDGAGVSELIRHGLKELSQ</sequence>
<comment type="function">
    <text evidence="6">The RuvA-RuvB-RuvC complex processes Holliday junction (HJ) DNA during genetic recombination and DNA repair, while the RuvA-RuvB complex plays an important role in the rescue of blocked DNA replication forks via replication fork reversal (RFR). RuvA specifically binds to HJ cruciform DNA, conferring on it an open structure. The RuvB hexamer acts as an ATP-dependent pump, pulling dsDNA into and through the RuvAB complex. HJ branch migration allows RuvC to scan DNA until it finds its consensus sequence, where it cleaves and resolves the cruciform DNA.</text>
</comment>
<dbReference type="SUPFAM" id="SSF47781">
    <property type="entry name" value="RuvA domain 2-like"/>
    <property type="match status" value="1"/>
</dbReference>
<comment type="subcellular location">
    <subcellularLocation>
        <location evidence="6">Cytoplasm</location>
    </subcellularLocation>
</comment>
<dbReference type="Gene3D" id="1.10.8.10">
    <property type="entry name" value="DNA helicase RuvA subunit, C-terminal domain"/>
    <property type="match status" value="1"/>
</dbReference>
<dbReference type="CDD" id="cd14332">
    <property type="entry name" value="UBA_RuvA_C"/>
    <property type="match status" value="1"/>
</dbReference>
<dbReference type="RefSeq" id="WP_174441039.1">
    <property type="nucleotide sequence ID" value="NZ_BAABCC010000034.1"/>
</dbReference>
<feature type="domain" description="Helix-hairpin-helix DNA-binding motif class 1" evidence="7">
    <location>
        <begin position="107"/>
        <end position="126"/>
    </location>
</feature>
<comment type="similarity">
    <text evidence="6">Belongs to the RuvA family.</text>
</comment>
<comment type="subunit">
    <text evidence="6">Homotetramer. Forms an RuvA(8)-RuvB(12)-Holliday junction (HJ) complex. HJ DNA is sandwiched between 2 RuvA tetramers; dsDNA enters through RuvA and exits via RuvB. An RuvB hexamer assembles on each DNA strand where it exits the tetramer. Each RuvB hexamer is contacted by two RuvA subunits (via domain III) on 2 adjacent RuvB subunits; this complex drives branch migration. In the full resolvosome a probable DNA-RuvA(4)-RuvB(12)-RuvC(2) complex forms which resolves the HJ.</text>
</comment>
<keyword evidence="4 6" id="KW-0233">DNA recombination</keyword>
<dbReference type="InterPro" id="IPR003583">
    <property type="entry name" value="Hlx-hairpin-Hlx_DNA-bd_motif"/>
</dbReference>
<feature type="domain" description="Helix-hairpin-helix DNA-binding motif class 1" evidence="7">
    <location>
        <begin position="72"/>
        <end position="91"/>
    </location>
</feature>
<dbReference type="SMART" id="SM00278">
    <property type="entry name" value="HhH1"/>
    <property type="match status" value="2"/>
</dbReference>
<name>A0ABX2L420_9PROT</name>
<accession>A0ABX2L420</accession>
<evidence type="ECO:0000256" key="3">
    <source>
        <dbReference type="ARBA" id="ARBA00023125"/>
    </source>
</evidence>
<keyword evidence="1 6" id="KW-0963">Cytoplasm</keyword>
<evidence type="ECO:0000256" key="6">
    <source>
        <dbReference type="HAMAP-Rule" id="MF_00031"/>
    </source>
</evidence>
<dbReference type="NCBIfam" id="TIGR00084">
    <property type="entry name" value="ruvA"/>
    <property type="match status" value="1"/>
</dbReference>
<dbReference type="Gene3D" id="1.10.150.20">
    <property type="entry name" value="5' to 3' exonuclease, C-terminal subdomain"/>
    <property type="match status" value="1"/>
</dbReference>
<evidence type="ECO:0000313" key="9">
    <source>
        <dbReference type="Proteomes" id="UP000639419"/>
    </source>
</evidence>
<keyword evidence="5 6" id="KW-0234">DNA repair</keyword>
<proteinExistence type="inferred from homology"/>
<dbReference type="Pfam" id="PF14520">
    <property type="entry name" value="HHH_5"/>
    <property type="match status" value="1"/>
</dbReference>
<dbReference type="InterPro" id="IPR000085">
    <property type="entry name" value="RuvA"/>
</dbReference>
<protein>
    <recommendedName>
        <fullName evidence="6">Holliday junction branch migration complex subunit RuvA</fullName>
    </recommendedName>
</protein>
<dbReference type="InterPro" id="IPR036267">
    <property type="entry name" value="RuvA_C_sf"/>
</dbReference>
<feature type="region of interest" description="Domain III" evidence="6">
    <location>
        <begin position="157"/>
        <end position="209"/>
    </location>
</feature>
<evidence type="ECO:0000256" key="2">
    <source>
        <dbReference type="ARBA" id="ARBA00022763"/>
    </source>
</evidence>
<comment type="caution">
    <text evidence="6">Lacks conserved residue(s) required for the propagation of feature annotation.</text>
</comment>
<dbReference type="Pfam" id="PF07499">
    <property type="entry name" value="RuvA_C"/>
    <property type="match status" value="1"/>
</dbReference>
<keyword evidence="9" id="KW-1185">Reference proteome</keyword>
<gene>
    <name evidence="6 8" type="primary">ruvA</name>
    <name evidence="8" type="ORF">GBZ26_24235</name>
</gene>
<evidence type="ECO:0000256" key="4">
    <source>
        <dbReference type="ARBA" id="ARBA00023172"/>
    </source>
</evidence>
<keyword evidence="3 6" id="KW-0238">DNA-binding</keyword>
<organism evidence="8 9">
    <name type="scientific">Azospirillum formosense</name>
    <dbReference type="NCBI Taxonomy" id="861533"/>
    <lineage>
        <taxon>Bacteria</taxon>
        <taxon>Pseudomonadati</taxon>
        <taxon>Pseudomonadota</taxon>
        <taxon>Alphaproteobacteria</taxon>
        <taxon>Rhodospirillales</taxon>
        <taxon>Azospirillaceae</taxon>
        <taxon>Azospirillum</taxon>
    </lineage>
</organism>
<evidence type="ECO:0000259" key="7">
    <source>
        <dbReference type="SMART" id="SM00278"/>
    </source>
</evidence>
<dbReference type="InterPro" id="IPR012340">
    <property type="entry name" value="NA-bd_OB-fold"/>
</dbReference>
<dbReference type="EMBL" id="WHOR01000264">
    <property type="protein sequence ID" value="NUB22282.1"/>
    <property type="molecule type" value="Genomic_DNA"/>
</dbReference>
<dbReference type="InterPro" id="IPR011114">
    <property type="entry name" value="RuvA_C"/>
</dbReference>
<dbReference type="InterPro" id="IPR010994">
    <property type="entry name" value="RuvA_2-like"/>
</dbReference>
<dbReference type="Proteomes" id="UP000639419">
    <property type="component" value="Unassembled WGS sequence"/>
</dbReference>
<evidence type="ECO:0000256" key="1">
    <source>
        <dbReference type="ARBA" id="ARBA00022490"/>
    </source>
</evidence>
<dbReference type="Pfam" id="PF01330">
    <property type="entry name" value="RuvA_N"/>
    <property type="match status" value="1"/>
</dbReference>
<dbReference type="SUPFAM" id="SSF50249">
    <property type="entry name" value="Nucleic acid-binding proteins"/>
    <property type="match status" value="1"/>
</dbReference>
<evidence type="ECO:0000256" key="5">
    <source>
        <dbReference type="ARBA" id="ARBA00023204"/>
    </source>
</evidence>
<reference evidence="8 9" key="1">
    <citation type="submission" date="2019-10" db="EMBL/GenBank/DDBJ databases">
        <title>Genome sequence of Azospirillum formosense CC-Nfb-7.</title>
        <authorList>
            <person name="Ambrosini A."/>
            <person name="Sant'Anna F.H."/>
            <person name="Cassan F.D."/>
            <person name="Souza E.M."/>
            <person name="Passaglia L.M.P."/>
        </authorList>
    </citation>
    <scope>NUCLEOTIDE SEQUENCE [LARGE SCALE GENOMIC DNA]</scope>
    <source>
        <strain evidence="8 9">CC-NFb-7</strain>
    </source>
</reference>
<dbReference type="InterPro" id="IPR013849">
    <property type="entry name" value="DNA_helicase_Holl-junc_RuvA_I"/>
</dbReference>
<dbReference type="HAMAP" id="MF_00031">
    <property type="entry name" value="DNA_HJ_migration_RuvA"/>
    <property type="match status" value="1"/>
</dbReference>
<comment type="caution">
    <text evidence="8">The sequence shown here is derived from an EMBL/GenBank/DDBJ whole genome shotgun (WGS) entry which is preliminary data.</text>
</comment>
<evidence type="ECO:0000313" key="8">
    <source>
        <dbReference type="EMBL" id="NUB22282.1"/>
    </source>
</evidence>
<dbReference type="SUPFAM" id="SSF46929">
    <property type="entry name" value="DNA helicase RuvA subunit, C-terminal domain"/>
    <property type="match status" value="1"/>
</dbReference>